<accession>A0ACC1LE37</accession>
<gene>
    <name evidence="1" type="ORF">H4R21_000923</name>
</gene>
<reference evidence="1" key="1">
    <citation type="submission" date="2022-07" db="EMBL/GenBank/DDBJ databases">
        <title>Phylogenomic reconstructions and comparative analyses of Kickxellomycotina fungi.</title>
        <authorList>
            <person name="Reynolds N.K."/>
            <person name="Stajich J.E."/>
            <person name="Barry K."/>
            <person name="Grigoriev I.V."/>
            <person name="Crous P."/>
            <person name="Smith M.E."/>
        </authorList>
    </citation>
    <scope>NUCLEOTIDE SEQUENCE</scope>
    <source>
        <strain evidence="1">BCRC 34780</strain>
    </source>
</reference>
<feature type="non-terminal residue" evidence="1">
    <location>
        <position position="1"/>
    </location>
</feature>
<name>A0ACC1LE37_9FUNG</name>
<sequence length="574" mass="61057">SLNEVGYLIKNQGSSRDKKNIDGSAPSCRTNIGRKNLAATKALRKFTKYKELYWCYATGSMPDAQVQAAISAAHPEIDDMSEPERWARAMIRRHGRPMVDYLDVCSFKLAQSYYLEVAARQGASPPAPLAASDTDRIGQLLSAMVDEVSAMTSEPKQKKGGRRKTSTSGGQRKRSGKSAGEPPAIVAQESYQSVTSTDGYLTVNTNDFPEFKRPTSSRPTDGLASDREYLDELGLPQMIKKSRSHIFGSSSSGAAAAEAAANQGPYQYLDMAAYERMNSFTSSLFPGDTSAPVTGRALPYDDGLFSQFLNYDPSAGRDADGAVPADLTEGIFNLTVEAGSTPAPQTAHAQSHYSHHHHHHHTPSDALDYGAIMSNPATAYHAAGDAAHQYLGSGLHQGPSPSGLARSTSDEANFPGIFIGSNEAVGDLQGLFGGKESAFTFHMPPYAWASGSAPDDQGLLQPGSQFPGQPAALSQSMSFPSLTAYESSLAADPRSADSGAGLYAGESVSPPVSSRSTTHVASQPDQPDQPAQAKLSTRLVYVNGVPSHIELLHDSGDVAQNPIILPISEVRDKV</sequence>
<dbReference type="EMBL" id="JANBUN010000155">
    <property type="protein sequence ID" value="KAJ2806303.1"/>
    <property type="molecule type" value="Genomic_DNA"/>
</dbReference>
<protein>
    <submittedName>
        <fullName evidence="1">Uncharacterized protein</fullName>
    </submittedName>
</protein>
<proteinExistence type="predicted"/>
<organism evidence="1 2">
    <name type="scientific">Coemansia helicoidea</name>
    <dbReference type="NCBI Taxonomy" id="1286919"/>
    <lineage>
        <taxon>Eukaryota</taxon>
        <taxon>Fungi</taxon>
        <taxon>Fungi incertae sedis</taxon>
        <taxon>Zoopagomycota</taxon>
        <taxon>Kickxellomycotina</taxon>
        <taxon>Kickxellomycetes</taxon>
        <taxon>Kickxellales</taxon>
        <taxon>Kickxellaceae</taxon>
        <taxon>Coemansia</taxon>
    </lineage>
</organism>
<keyword evidence="2" id="KW-1185">Reference proteome</keyword>
<evidence type="ECO:0000313" key="2">
    <source>
        <dbReference type="Proteomes" id="UP001140087"/>
    </source>
</evidence>
<comment type="caution">
    <text evidence="1">The sequence shown here is derived from an EMBL/GenBank/DDBJ whole genome shotgun (WGS) entry which is preliminary data.</text>
</comment>
<dbReference type="Proteomes" id="UP001140087">
    <property type="component" value="Unassembled WGS sequence"/>
</dbReference>
<evidence type="ECO:0000313" key="1">
    <source>
        <dbReference type="EMBL" id="KAJ2806303.1"/>
    </source>
</evidence>